<comment type="caution">
    <text evidence="6">The sequence shown here is derived from an EMBL/GenBank/DDBJ whole genome shotgun (WGS) entry which is preliminary data.</text>
</comment>
<evidence type="ECO:0000256" key="2">
    <source>
        <dbReference type="ARBA" id="ARBA00022801"/>
    </source>
</evidence>
<keyword evidence="3 6" id="KW-0347">Helicase</keyword>
<keyword evidence="2" id="KW-0378">Hydrolase</keyword>
<dbReference type="PANTHER" id="PTHR11070">
    <property type="entry name" value="UVRD / RECB / PCRA DNA HELICASE FAMILY MEMBER"/>
    <property type="match status" value="1"/>
</dbReference>
<keyword evidence="4" id="KW-0067">ATP-binding</keyword>
<evidence type="ECO:0000313" key="6">
    <source>
        <dbReference type="EMBL" id="VWQ20084.1"/>
    </source>
</evidence>
<dbReference type="PANTHER" id="PTHR11070:SF2">
    <property type="entry name" value="ATP-DEPENDENT DNA HELICASE SRS2"/>
    <property type="match status" value="1"/>
</dbReference>
<dbReference type="Gene3D" id="3.40.50.300">
    <property type="entry name" value="P-loop containing nucleotide triphosphate hydrolases"/>
    <property type="match status" value="2"/>
</dbReference>
<feature type="domain" description="UvrD-like helicase ATP-binding" evidence="5">
    <location>
        <begin position="104"/>
        <end position="185"/>
    </location>
</feature>
<dbReference type="InterPro" id="IPR014016">
    <property type="entry name" value="UvrD-like_ATP-bd"/>
</dbReference>
<dbReference type="EMBL" id="CABWJV010000003">
    <property type="protein sequence ID" value="VWQ20084.1"/>
    <property type="molecule type" value="Genomic_DNA"/>
</dbReference>
<dbReference type="Pfam" id="PF00580">
    <property type="entry name" value="UvrD-helicase"/>
    <property type="match status" value="1"/>
</dbReference>
<dbReference type="GO" id="GO:0004386">
    <property type="term" value="F:helicase activity"/>
    <property type="evidence" value="ECO:0007669"/>
    <property type="project" value="UniProtKB-KW"/>
</dbReference>
<evidence type="ECO:0000256" key="4">
    <source>
        <dbReference type="ARBA" id="ARBA00022840"/>
    </source>
</evidence>
<dbReference type="RefSeq" id="WP_080745730.1">
    <property type="nucleotide sequence ID" value="NZ_CAJYCE010000005.1"/>
</dbReference>
<dbReference type="InterPro" id="IPR027417">
    <property type="entry name" value="P-loop_NTPase"/>
</dbReference>
<evidence type="ECO:0000313" key="7">
    <source>
        <dbReference type="Proteomes" id="UP000494211"/>
    </source>
</evidence>
<name>A0ABY6YD41_BIFPS</name>
<evidence type="ECO:0000256" key="3">
    <source>
        <dbReference type="ARBA" id="ARBA00022806"/>
    </source>
</evidence>
<dbReference type="Proteomes" id="UP000494211">
    <property type="component" value="Unassembled WGS sequence"/>
</dbReference>
<dbReference type="SUPFAM" id="SSF52540">
    <property type="entry name" value="P-loop containing nucleoside triphosphate hydrolases"/>
    <property type="match status" value="1"/>
</dbReference>
<protein>
    <submittedName>
        <fullName evidence="6">DNA-dependent helicase II</fullName>
    </submittedName>
</protein>
<proteinExistence type="predicted"/>
<evidence type="ECO:0000256" key="1">
    <source>
        <dbReference type="ARBA" id="ARBA00022741"/>
    </source>
</evidence>
<keyword evidence="7" id="KW-1185">Reference proteome</keyword>
<sequence>MSRMYLAAAGSGKTTFLLEKTSDKSKRYLYTTFTDENAENARDMLIKKYGCVPSNVTILPWFSFLLEHGVRPFQGAAGFKDMQFTGIQIKPEGRNYYKQPALRHYCNSSNAIYAAKLPELALLCNKQSGGAVLNRLQRIFDAVLIDEVQDMAGYDYEFIELLINSDINIILCGDERQKTYRTNGSRKNKGKTLECFLQERKLIGRCPVDRNTLNGSHRCGETIIQFANKLYPTFPQTKSLAKSSSSRHSGVWLVPDSCAQAYSDKYHPVVLRDKSNIKTIDSSNILNFGKSKGRTYDDVLIYPVGSVRKWLSNHEQDLKEQTCSRFYVAVTRARYSVGIVLPDKEANQLNDIYQVWENTFE</sequence>
<gene>
    <name evidence="6" type="ORF">BIFLH658_01166</name>
</gene>
<dbReference type="InterPro" id="IPR000212">
    <property type="entry name" value="DNA_helicase_UvrD/REP"/>
</dbReference>
<organism evidence="6 7">
    <name type="scientific">Bifidobacterium pseudocatenulatum</name>
    <dbReference type="NCBI Taxonomy" id="28026"/>
    <lineage>
        <taxon>Bacteria</taxon>
        <taxon>Bacillati</taxon>
        <taxon>Actinomycetota</taxon>
        <taxon>Actinomycetes</taxon>
        <taxon>Bifidobacteriales</taxon>
        <taxon>Bifidobacteriaceae</taxon>
        <taxon>Bifidobacterium</taxon>
    </lineage>
</organism>
<keyword evidence="1" id="KW-0547">Nucleotide-binding</keyword>
<evidence type="ECO:0000259" key="5">
    <source>
        <dbReference type="Pfam" id="PF00580"/>
    </source>
</evidence>
<reference evidence="6 7" key="1">
    <citation type="submission" date="2019-10" db="EMBL/GenBank/DDBJ databases">
        <authorList>
            <consortium name="Melissa Lawson"/>
            <person name="O'neill I."/>
        </authorList>
    </citation>
    <scope>NUCLEOTIDE SEQUENCE [LARGE SCALE GENOMIC DNA]</scope>
    <source>
        <strain evidence="6">LH_658</strain>
    </source>
</reference>
<accession>A0ABY6YD41</accession>